<proteinExistence type="predicted"/>
<keyword evidence="1" id="KW-1133">Transmembrane helix</keyword>
<dbReference type="GO" id="GO:0042910">
    <property type="term" value="F:xenobiotic transmembrane transporter activity"/>
    <property type="evidence" value="ECO:0007669"/>
    <property type="project" value="TreeGrafter"/>
</dbReference>
<feature type="transmembrane region" description="Helical" evidence="1">
    <location>
        <begin position="425"/>
        <end position="445"/>
    </location>
</feature>
<feature type="transmembrane region" description="Helical" evidence="1">
    <location>
        <begin position="383"/>
        <end position="404"/>
    </location>
</feature>
<dbReference type="Gene3D" id="3.30.70.1320">
    <property type="entry name" value="Multidrug efflux transporter AcrB pore domain like"/>
    <property type="match status" value="1"/>
</dbReference>
<feature type="transmembrane region" description="Helical" evidence="1">
    <location>
        <begin position="353"/>
        <end position="371"/>
    </location>
</feature>
<dbReference type="SUPFAM" id="SSF82693">
    <property type="entry name" value="Multidrug efflux transporter AcrB pore domain, PN1, PN2, PC1 and PC2 subdomains"/>
    <property type="match status" value="2"/>
</dbReference>
<dbReference type="RefSeq" id="WP_114351421.1">
    <property type="nucleotide sequence ID" value="NZ_QPJJ01000001.1"/>
</dbReference>
<dbReference type="InterPro" id="IPR027463">
    <property type="entry name" value="AcrB_DN_DC_subdom"/>
</dbReference>
<dbReference type="OrthoDB" id="9757876at2"/>
<dbReference type="PANTHER" id="PTHR32063:SF18">
    <property type="entry name" value="CATION EFFLUX SYSTEM PROTEIN"/>
    <property type="match status" value="1"/>
</dbReference>
<evidence type="ECO:0000313" key="4">
    <source>
        <dbReference type="Proteomes" id="UP000252585"/>
    </source>
</evidence>
<dbReference type="PROSITE" id="PS50156">
    <property type="entry name" value="SSD"/>
    <property type="match status" value="1"/>
</dbReference>
<dbReference type="PRINTS" id="PR00702">
    <property type="entry name" value="ACRIFLAVINRP"/>
</dbReference>
<accession>A0A368YF50</accession>
<comment type="caution">
    <text evidence="3">The sequence shown here is derived from an EMBL/GenBank/DDBJ whole genome shotgun (WGS) entry which is preliminary data.</text>
</comment>
<dbReference type="PANTHER" id="PTHR32063">
    <property type="match status" value="1"/>
</dbReference>
<feature type="domain" description="SSD" evidence="2">
    <location>
        <begin position="327"/>
        <end position="476"/>
    </location>
</feature>
<dbReference type="Gene3D" id="3.30.70.1430">
    <property type="entry name" value="Multidrug efflux transporter AcrB pore domain"/>
    <property type="match status" value="2"/>
</dbReference>
<keyword evidence="4" id="KW-1185">Reference proteome</keyword>
<dbReference type="InterPro" id="IPR000731">
    <property type="entry name" value="SSD"/>
</dbReference>
<dbReference type="Gene3D" id="3.30.70.1440">
    <property type="entry name" value="Multidrug efflux transporter AcrB pore domain"/>
    <property type="match status" value="1"/>
</dbReference>
<evidence type="ECO:0000259" key="2">
    <source>
        <dbReference type="PROSITE" id="PS50156"/>
    </source>
</evidence>
<feature type="transmembrane region" description="Helical" evidence="1">
    <location>
        <begin position="987"/>
        <end position="1010"/>
    </location>
</feature>
<dbReference type="GO" id="GO:0005886">
    <property type="term" value="C:plasma membrane"/>
    <property type="evidence" value="ECO:0007669"/>
    <property type="project" value="TreeGrafter"/>
</dbReference>
<feature type="transmembrane region" description="Helical" evidence="1">
    <location>
        <begin position="909"/>
        <end position="934"/>
    </location>
</feature>
<dbReference type="SUPFAM" id="SSF82714">
    <property type="entry name" value="Multidrug efflux transporter AcrB TolC docking domain, DN and DC subdomains"/>
    <property type="match status" value="1"/>
</dbReference>
<feature type="transmembrane region" description="Helical" evidence="1">
    <location>
        <begin position="955"/>
        <end position="975"/>
    </location>
</feature>
<keyword evidence="1" id="KW-0472">Membrane</keyword>
<dbReference type="SUPFAM" id="SSF82866">
    <property type="entry name" value="Multidrug efflux transporter AcrB transmembrane domain"/>
    <property type="match status" value="2"/>
</dbReference>
<dbReference type="Pfam" id="PF00873">
    <property type="entry name" value="ACR_tran"/>
    <property type="match status" value="1"/>
</dbReference>
<name>A0A368YF50_9BACI</name>
<evidence type="ECO:0000256" key="1">
    <source>
        <dbReference type="SAM" id="Phobius"/>
    </source>
</evidence>
<sequence length="1024" mass="111698">MKTILKYRKIVGIFMLLFVVTGIFTYLQIPKRDIPEIKQNIASISTVYPGANAEIVEADITNPIEDLLIDLDGVENVTSASATSFSTITVSVENSDNPSAIYSSIQQAVTEAAKSFPDQAQAPDVETDIVTSSVATYHLLSEDQESLYDLRDELDEWEESLTELSGVESLQIKGMPDEVAMISLDQDALEEEQIQPNQVITAIQNEISPTAIGTEKNEDTIYQLKLDSISDFNALSELYIAQNPAGEAISLGDIASLSMEKESPEDLITYEGKAALSITVFAQEGINITSLQEQINEKVDKLSGNLPDGIEADLFYTQSEVIDEVYSSLLTSFAISLFSVVIIMVLGLPISSAILVALAIPLSIIIGLIPLPYSGVDLNQISIIGIIVAIGILVDDAIVVNDNIMRRFQLGDNPLDGTIRGVKEVGVSIVTSTLLIVFSFFPLTFLSGSNGDFIRALPLALIFTIIASTTIALTVIPSVQYARQLKIYKTKKRKIGLLTNFFRKLETVYAEKILPRTIKKPWITVVSGIVLCVLLLLLAIKVPFEFFPAADREEVTVSVKLKDGTPIDETDQLLEEMETYILEENEHVTETVRYTGSGLPNIFNSGLNRSGENTGQLAVRIDRDTTSATEFIENNQQNLRETFPDGEIFLETIVSGPPPSAALEVKLQGPDLDMLTENALAIQEDLTALDSVEIATTNAGSTQPVRTYEIDRDFLAEEGVALDQVRGTLQLANTAIPLGELDENEQIIPLQLILDEGEDNGIDLSALTLFAGMGEDGAPQIYSFDEFIDSTTDQQIGAIPHDNGKRTITISAYENEDVGTFSSDTADILDSYRNDLDSDYQLIEDGEASAETEFFVEVAKLFVVVLFLIYVTLAIQFNSLLTPVLITSTVFLAITGAIVGLFVSGQPLSFLAVLGIVSLSGVVVRNSILIIEFIEQNKERDKSINEAIIAAGRARFRPILLTTLTSIAALSPIIFTGDVLFRPLAVSIVAGIIFSTTLTLLLLPAFYLTMEGMRSKKQMKKSTS</sequence>
<reference evidence="3 4" key="1">
    <citation type="submission" date="2018-07" db="EMBL/GenBank/DDBJ databases">
        <title>Genomic Encyclopedia of Type Strains, Phase IV (KMG-IV): sequencing the most valuable type-strain genomes for metagenomic binning, comparative biology and taxonomic classification.</title>
        <authorList>
            <person name="Goeker M."/>
        </authorList>
    </citation>
    <scope>NUCLEOTIDE SEQUENCE [LARGE SCALE GENOMIC DNA]</scope>
    <source>
        <strain evidence="3 4">DSM 27696</strain>
    </source>
</reference>
<evidence type="ECO:0000313" key="3">
    <source>
        <dbReference type="EMBL" id="RCW77497.1"/>
    </source>
</evidence>
<keyword evidence="1" id="KW-0812">Transmembrane</keyword>
<dbReference type="Proteomes" id="UP000252585">
    <property type="component" value="Unassembled WGS sequence"/>
</dbReference>
<feature type="transmembrane region" description="Helical" evidence="1">
    <location>
        <begin position="880"/>
        <end position="903"/>
    </location>
</feature>
<feature type="transmembrane region" description="Helical" evidence="1">
    <location>
        <begin position="522"/>
        <end position="540"/>
    </location>
</feature>
<dbReference type="Gene3D" id="3.30.2090.10">
    <property type="entry name" value="Multidrug efflux transporter AcrB TolC docking domain, DN and DC subdomains"/>
    <property type="match status" value="2"/>
</dbReference>
<feature type="transmembrane region" description="Helical" evidence="1">
    <location>
        <begin position="12"/>
        <end position="29"/>
    </location>
</feature>
<protein>
    <submittedName>
        <fullName evidence="3">Multidrug efflux pump subunit AcrB</fullName>
    </submittedName>
</protein>
<dbReference type="InterPro" id="IPR001036">
    <property type="entry name" value="Acrflvin-R"/>
</dbReference>
<feature type="transmembrane region" description="Helical" evidence="1">
    <location>
        <begin position="457"/>
        <end position="482"/>
    </location>
</feature>
<dbReference type="EMBL" id="QPJJ01000001">
    <property type="protein sequence ID" value="RCW77497.1"/>
    <property type="molecule type" value="Genomic_DNA"/>
</dbReference>
<gene>
    <name evidence="3" type="ORF">DFR57_101371</name>
</gene>
<feature type="transmembrane region" description="Helical" evidence="1">
    <location>
        <begin position="325"/>
        <end position="346"/>
    </location>
</feature>
<organism evidence="3 4">
    <name type="scientific">Saliterribacillus persicus</name>
    <dbReference type="NCBI Taxonomy" id="930114"/>
    <lineage>
        <taxon>Bacteria</taxon>
        <taxon>Bacillati</taxon>
        <taxon>Bacillota</taxon>
        <taxon>Bacilli</taxon>
        <taxon>Bacillales</taxon>
        <taxon>Bacillaceae</taxon>
        <taxon>Saliterribacillus</taxon>
    </lineage>
</organism>
<dbReference type="AlphaFoldDB" id="A0A368YF50"/>
<feature type="transmembrane region" description="Helical" evidence="1">
    <location>
        <begin position="854"/>
        <end position="873"/>
    </location>
</feature>
<dbReference type="Gene3D" id="1.20.1640.10">
    <property type="entry name" value="Multidrug efflux transporter AcrB transmembrane domain"/>
    <property type="match status" value="2"/>
</dbReference>